<dbReference type="GO" id="GO:0000162">
    <property type="term" value="P:L-tryptophan biosynthetic process"/>
    <property type="evidence" value="ECO:0007669"/>
    <property type="project" value="UniProtKB-UniRule"/>
</dbReference>
<feature type="binding site" evidence="3">
    <location>
        <begin position="102"/>
        <end position="105"/>
    </location>
    <ligand>
        <name>5-phospho-alpha-D-ribose 1-diphosphate</name>
        <dbReference type="ChEBI" id="CHEBI:58017"/>
    </ligand>
</feature>
<feature type="domain" description="Glycosyl transferase family 3 N-terminal" evidence="5">
    <location>
        <begin position="15"/>
        <end position="77"/>
    </location>
</feature>
<dbReference type="SUPFAM" id="SSF52418">
    <property type="entry name" value="Nucleoside phosphorylase/phosphoribosyltransferase catalytic domain"/>
    <property type="match status" value="1"/>
</dbReference>
<feature type="domain" description="Glycosyl transferase family 3" evidence="4">
    <location>
        <begin position="86"/>
        <end position="332"/>
    </location>
</feature>
<comment type="catalytic activity">
    <reaction evidence="3">
        <text>N-(5-phospho-beta-D-ribosyl)anthranilate + diphosphate = 5-phospho-alpha-D-ribose 1-diphosphate + anthranilate</text>
        <dbReference type="Rhea" id="RHEA:11768"/>
        <dbReference type="ChEBI" id="CHEBI:16567"/>
        <dbReference type="ChEBI" id="CHEBI:18277"/>
        <dbReference type="ChEBI" id="CHEBI:33019"/>
        <dbReference type="ChEBI" id="CHEBI:58017"/>
        <dbReference type="EC" id="2.4.2.18"/>
    </reaction>
</comment>
<feature type="binding site" evidence="3">
    <location>
        <position position="92"/>
    </location>
    <ligand>
        <name>anthranilate</name>
        <dbReference type="ChEBI" id="CHEBI:16567"/>
        <label>1</label>
    </ligand>
</feature>
<dbReference type="Pfam" id="PF00591">
    <property type="entry name" value="Glycos_transf_3"/>
    <property type="match status" value="1"/>
</dbReference>
<protein>
    <recommendedName>
        <fullName evidence="3">Anthranilate phosphoribosyltransferase</fullName>
        <ecNumber evidence="3">2.4.2.18</ecNumber>
    </recommendedName>
</protein>
<dbReference type="EMBL" id="CP002345">
    <property type="protein sequence ID" value="ADQ81022.1"/>
    <property type="molecule type" value="Genomic_DNA"/>
</dbReference>
<keyword evidence="7" id="KW-1185">Reference proteome</keyword>
<dbReference type="HOGENOM" id="CLU_034315_3_1_10"/>
<feature type="binding site" evidence="3">
    <location>
        <position position="92"/>
    </location>
    <ligand>
        <name>5-phospho-alpha-D-ribose 1-diphosphate</name>
        <dbReference type="ChEBI" id="CHEBI:58017"/>
    </ligand>
</feature>
<evidence type="ECO:0000256" key="1">
    <source>
        <dbReference type="ARBA" id="ARBA00022676"/>
    </source>
</evidence>
<comment type="function">
    <text evidence="3">Catalyzes the transfer of the phosphoribosyl group of 5-phosphorylribose-1-pyrophosphate (PRPP) to anthranilate to yield N-(5'-phosphoribosyl)-anthranilate (PRA).</text>
</comment>
<accession>E4T8H8</accession>
<dbReference type="GO" id="GO:0005829">
    <property type="term" value="C:cytosol"/>
    <property type="evidence" value="ECO:0007669"/>
    <property type="project" value="TreeGrafter"/>
</dbReference>
<feature type="binding site" evidence="3">
    <location>
        <position position="237"/>
    </location>
    <ligand>
        <name>Mg(2+)</name>
        <dbReference type="ChEBI" id="CHEBI:18420"/>
        <label>2</label>
    </ligand>
</feature>
<sequence length="344" mass="37913">MLASYCLPLTAEYMKQILNQLFNHQSLTREEAAEVMTNIAAGKYNDAQIAAFISVYLMRSIELDELIGFRNALLELAIPMDLSEFDALDIVGTGGDGKNTFNISTCSCFAVAGAGYKVAKHGNYGATSVSGASNVLEYYGAKFTTDIDVIKRSLDQSGFAYLHAPFCNPAMKNVAPVRKNLGVRTFFNVLGPLISPVRPQYQCLGVYSLKMMRLYNYIYQNLGVQYSVVHSLDGYDEISLTDTCKIMTNAGEFVYTPEQLGFKRLKQEELSGGETVDDAAQIFINVLDNNATEAQRNAVIINSALAIQTRNPIKPMEQCIAEATESLAGGYAKKAFEKFVEIYK</sequence>
<feature type="binding site" evidence="3">
    <location>
        <position position="100"/>
    </location>
    <ligand>
        <name>5-phospho-alpha-D-ribose 1-diphosphate</name>
        <dbReference type="ChEBI" id="CHEBI:58017"/>
    </ligand>
</feature>
<dbReference type="Gene3D" id="3.40.1030.10">
    <property type="entry name" value="Nucleoside phosphorylase/phosphoribosyltransferase catalytic domain"/>
    <property type="match status" value="1"/>
</dbReference>
<keyword evidence="2 3" id="KW-0808">Transferase</keyword>
<keyword evidence="1 3" id="KW-0328">Glycosyltransferase</keyword>
<dbReference type="InterPro" id="IPR036320">
    <property type="entry name" value="Glycosyl_Trfase_fam3_N_dom_sf"/>
</dbReference>
<keyword evidence="3" id="KW-0057">Aromatic amino acid biosynthesis</keyword>
<evidence type="ECO:0000259" key="4">
    <source>
        <dbReference type="Pfam" id="PF00591"/>
    </source>
</evidence>
<comment type="caution">
    <text evidence="3">Lacks conserved residue(s) required for the propagation of feature annotation.</text>
</comment>
<gene>
    <name evidence="3" type="primary">trpD</name>
    <name evidence="6" type="ordered locus">Palpr_2893</name>
</gene>
<evidence type="ECO:0000313" key="7">
    <source>
        <dbReference type="Proteomes" id="UP000008718"/>
    </source>
</evidence>
<feature type="binding site" evidence="3">
    <location>
        <position position="237"/>
    </location>
    <ligand>
        <name>Mg(2+)</name>
        <dbReference type="ChEBI" id="CHEBI:18420"/>
        <label>1</label>
    </ligand>
</feature>
<reference evidence="6 7" key="2">
    <citation type="journal article" date="2011" name="Stand. Genomic Sci.">
        <title>Complete genome sequence of Paludibacter propionicigenes type strain (WB4).</title>
        <authorList>
            <person name="Gronow S."/>
            <person name="Munk C."/>
            <person name="Lapidus A."/>
            <person name="Nolan M."/>
            <person name="Lucas S."/>
            <person name="Hammon N."/>
            <person name="Deshpande S."/>
            <person name="Cheng J.F."/>
            <person name="Tapia R."/>
            <person name="Han C."/>
            <person name="Goodwin L."/>
            <person name="Pitluck S."/>
            <person name="Liolios K."/>
            <person name="Ivanova N."/>
            <person name="Mavromatis K."/>
            <person name="Mikhailova N."/>
            <person name="Pati A."/>
            <person name="Chen A."/>
            <person name="Palaniappan K."/>
            <person name="Land M."/>
            <person name="Hauser L."/>
            <person name="Chang Y.J."/>
            <person name="Jeffries C.D."/>
            <person name="Brambilla E."/>
            <person name="Rohde M."/>
            <person name="Goker M."/>
            <person name="Detter J.C."/>
            <person name="Woyke T."/>
            <person name="Bristow J."/>
            <person name="Eisen J.A."/>
            <person name="Markowitz V."/>
            <person name="Hugenholtz P."/>
            <person name="Kyrpides N.C."/>
            <person name="Klenk H.P."/>
        </authorList>
    </citation>
    <scope>NUCLEOTIDE SEQUENCE [LARGE SCALE GENOMIC DNA]</scope>
    <source>
        <strain evidence="7">DSM 17365 / JCM 13257 / WB4</strain>
    </source>
</reference>
<dbReference type="InterPro" id="IPR017459">
    <property type="entry name" value="Glycosyl_Trfase_fam3_N_dom"/>
</dbReference>
<dbReference type="GO" id="GO:0000287">
    <property type="term" value="F:magnesium ion binding"/>
    <property type="evidence" value="ECO:0007669"/>
    <property type="project" value="UniProtKB-UniRule"/>
</dbReference>
<dbReference type="Proteomes" id="UP000008718">
    <property type="component" value="Chromosome"/>
</dbReference>
<feature type="binding site" evidence="3">
    <location>
        <position position="132"/>
    </location>
    <ligand>
        <name>5-phospho-alpha-D-ribose 1-diphosphate</name>
        <dbReference type="ChEBI" id="CHEBI:58017"/>
    </ligand>
</feature>
<feature type="binding site" evidence="3">
    <location>
        <begin position="120"/>
        <end position="128"/>
    </location>
    <ligand>
        <name>5-phospho-alpha-D-ribose 1-diphosphate</name>
        <dbReference type="ChEBI" id="CHEBI:58017"/>
    </ligand>
</feature>
<dbReference type="InterPro" id="IPR000312">
    <property type="entry name" value="Glycosyl_Trfase_fam3"/>
</dbReference>
<dbReference type="SUPFAM" id="SSF47648">
    <property type="entry name" value="Nucleoside phosphorylase/phosphoribosyltransferase N-terminal domain"/>
    <property type="match status" value="1"/>
</dbReference>
<evidence type="ECO:0000256" key="3">
    <source>
        <dbReference type="HAMAP-Rule" id="MF_00211"/>
    </source>
</evidence>
<evidence type="ECO:0000313" key="6">
    <source>
        <dbReference type="EMBL" id="ADQ81022.1"/>
    </source>
</evidence>
<proteinExistence type="inferred from homology"/>
<dbReference type="PANTHER" id="PTHR43285:SF2">
    <property type="entry name" value="ANTHRANILATE PHOSPHORIBOSYLTRANSFERASE"/>
    <property type="match status" value="1"/>
</dbReference>
<dbReference type="HAMAP" id="MF_00211">
    <property type="entry name" value="TrpD"/>
    <property type="match status" value="1"/>
</dbReference>
<dbReference type="STRING" id="694427.Palpr_2893"/>
<comment type="subunit">
    <text evidence="3">Homodimer.</text>
</comment>
<reference key="1">
    <citation type="submission" date="2010-11" db="EMBL/GenBank/DDBJ databases">
        <title>The complete genome of Paludibacter propionicigenes DSM 17365.</title>
        <authorList>
            <consortium name="US DOE Joint Genome Institute (JGI-PGF)"/>
            <person name="Lucas S."/>
            <person name="Copeland A."/>
            <person name="Lapidus A."/>
            <person name="Bruce D."/>
            <person name="Goodwin L."/>
            <person name="Pitluck S."/>
            <person name="Kyrpides N."/>
            <person name="Mavromatis K."/>
            <person name="Ivanova N."/>
            <person name="Munk A.C."/>
            <person name="Brettin T."/>
            <person name="Detter J.C."/>
            <person name="Han C."/>
            <person name="Tapia R."/>
            <person name="Land M."/>
            <person name="Hauser L."/>
            <person name="Markowitz V."/>
            <person name="Cheng J.-F."/>
            <person name="Hugenholtz P."/>
            <person name="Woyke T."/>
            <person name="Wu D."/>
            <person name="Gronow S."/>
            <person name="Wellnitz S."/>
            <person name="Brambilla E."/>
            <person name="Klenk H.-P."/>
            <person name="Eisen J.A."/>
        </authorList>
    </citation>
    <scope>NUCLEOTIDE SEQUENCE</scope>
    <source>
        <strain>WB4</strain>
    </source>
</reference>
<dbReference type="eggNOG" id="COG0547">
    <property type="taxonomic scope" value="Bacteria"/>
</dbReference>
<evidence type="ECO:0000256" key="2">
    <source>
        <dbReference type="ARBA" id="ARBA00022679"/>
    </source>
</evidence>
<feature type="binding site" evidence="3">
    <location>
        <position position="178"/>
    </location>
    <ligand>
        <name>anthranilate</name>
        <dbReference type="ChEBI" id="CHEBI:16567"/>
        <label>2</label>
    </ligand>
</feature>
<dbReference type="Pfam" id="PF02885">
    <property type="entry name" value="Glycos_trans_3N"/>
    <property type="match status" value="1"/>
</dbReference>
<dbReference type="InterPro" id="IPR005940">
    <property type="entry name" value="Anthranilate_Pribosyl_Tfrase"/>
</dbReference>
<dbReference type="EC" id="2.4.2.18" evidence="3"/>
<keyword evidence="3" id="KW-0460">Magnesium</keyword>
<name>E4T8H8_PALPW</name>
<feature type="binding site" evidence="3">
    <location>
        <position position="104"/>
    </location>
    <ligand>
        <name>Mg(2+)</name>
        <dbReference type="ChEBI" id="CHEBI:18420"/>
        <label>1</label>
    </ligand>
</feature>
<keyword evidence="3" id="KW-0028">Amino-acid biosynthesis</keyword>
<dbReference type="PANTHER" id="PTHR43285">
    <property type="entry name" value="ANTHRANILATE PHOSPHORIBOSYLTRANSFERASE"/>
    <property type="match status" value="1"/>
</dbReference>
<dbReference type="InterPro" id="IPR035902">
    <property type="entry name" value="Nuc_phospho_transferase"/>
</dbReference>
<evidence type="ECO:0000259" key="5">
    <source>
        <dbReference type="Pfam" id="PF02885"/>
    </source>
</evidence>
<feature type="binding site" evidence="3">
    <location>
        <begin position="95"/>
        <end position="96"/>
    </location>
    <ligand>
        <name>5-phospho-alpha-D-ribose 1-diphosphate</name>
        <dbReference type="ChEBI" id="CHEBI:58017"/>
    </ligand>
</feature>
<organism evidence="6 7">
    <name type="scientific">Paludibacter propionicigenes (strain DSM 17365 / JCM 13257 / WB4)</name>
    <dbReference type="NCBI Taxonomy" id="694427"/>
    <lineage>
        <taxon>Bacteria</taxon>
        <taxon>Pseudomonadati</taxon>
        <taxon>Bacteroidota</taxon>
        <taxon>Bacteroidia</taxon>
        <taxon>Bacteroidales</taxon>
        <taxon>Paludibacteraceae</taxon>
        <taxon>Paludibacter</taxon>
    </lineage>
</organism>
<dbReference type="GO" id="GO:0004048">
    <property type="term" value="F:anthranilate phosphoribosyltransferase activity"/>
    <property type="evidence" value="ECO:0007669"/>
    <property type="project" value="UniProtKB-UniRule"/>
</dbReference>
<keyword evidence="3" id="KW-0479">Metal-binding</keyword>
<dbReference type="Gene3D" id="1.20.970.10">
    <property type="entry name" value="Transferase, Pyrimidine Nucleoside Phosphorylase, Chain C"/>
    <property type="match status" value="1"/>
</dbReference>
<dbReference type="KEGG" id="ppn:Palpr_2893"/>
<feature type="binding site" evidence="3">
    <location>
        <position position="123"/>
    </location>
    <ligand>
        <name>anthranilate</name>
        <dbReference type="ChEBI" id="CHEBI:16567"/>
        <label>1</label>
    </ligand>
</feature>
<dbReference type="UniPathway" id="UPA00035">
    <property type="reaction ID" value="UER00041"/>
</dbReference>
<keyword evidence="3" id="KW-0822">Tryptophan biosynthesis</keyword>
<comment type="similarity">
    <text evidence="3">Belongs to the anthranilate phosphoribosyltransferase family.</text>
</comment>
<feature type="binding site" evidence="3">
    <location>
        <position position="236"/>
    </location>
    <ligand>
        <name>Mg(2+)</name>
        <dbReference type="ChEBI" id="CHEBI:18420"/>
        <label>2</label>
    </ligand>
</feature>
<comment type="pathway">
    <text evidence="3">Amino-acid biosynthesis; L-tryptophan biosynthesis; L-tryptophan from chorismate: step 2/5.</text>
</comment>
<comment type="cofactor">
    <cofactor evidence="3">
        <name>Mg(2+)</name>
        <dbReference type="ChEBI" id="CHEBI:18420"/>
    </cofactor>
    <text evidence="3">Binds 2 magnesium ions per monomer.</text>
</comment>
<dbReference type="NCBIfam" id="TIGR01245">
    <property type="entry name" value="trpD"/>
    <property type="match status" value="1"/>
</dbReference>
<dbReference type="AlphaFoldDB" id="E4T8H8"/>